<evidence type="ECO:0000313" key="2">
    <source>
        <dbReference type="Proteomes" id="UP000007054"/>
    </source>
</evidence>
<name>D4LBI3_RUMC1</name>
<dbReference type="HOGENOM" id="CLU_105772_1_0_9"/>
<protein>
    <recommendedName>
        <fullName evidence="3">Alpha/beta hydrolase</fullName>
    </recommendedName>
</protein>
<proteinExistence type="predicted"/>
<dbReference type="Proteomes" id="UP000007054">
    <property type="component" value="Chromosome"/>
</dbReference>
<dbReference type="KEGG" id="rch:RUM_07880"/>
<dbReference type="EMBL" id="FP929052">
    <property type="protein sequence ID" value="CBL16978.1"/>
    <property type="molecule type" value="Genomic_DNA"/>
</dbReference>
<evidence type="ECO:0008006" key="3">
    <source>
        <dbReference type="Google" id="ProtNLM"/>
    </source>
</evidence>
<accession>D4LBI3</accession>
<sequence>MNSIQVNPQSARRLAVYVHGKGGDSKEAEHYKPLLAGWDVTGFDYHAQNPWEAQAEFPVFFEEQRKAYDTILLIANSIGAFFSMHALSGRQVEQALLISPVVDMEKLIRSMMTWANVTEEELSARGEIPTSFGETLSWEYLCYVRRHPIRWDVPTCILYGDRDNLTAPGVMSAFAERTGAVLTVMQGGEHWFHTAEQMAFLDRWVRTSLD</sequence>
<organism evidence="1 2">
    <name type="scientific">Ruminococcus champanellensis (strain DSM 18848 / JCM 17042 / KCTC 15320 / 18P13)</name>
    <dbReference type="NCBI Taxonomy" id="213810"/>
    <lineage>
        <taxon>Bacteria</taxon>
        <taxon>Bacillati</taxon>
        <taxon>Bacillota</taxon>
        <taxon>Clostridia</taxon>
        <taxon>Eubacteriales</taxon>
        <taxon>Oscillospiraceae</taxon>
        <taxon>Ruminococcus</taxon>
    </lineage>
</organism>
<dbReference type="RefSeq" id="WP_015557885.1">
    <property type="nucleotide sequence ID" value="NC_021039.1"/>
</dbReference>
<dbReference type="STRING" id="213810.RUM_07880"/>
<reference evidence="1" key="2">
    <citation type="submission" date="2010-03" db="EMBL/GenBank/DDBJ databases">
        <authorList>
            <person name="Pajon A."/>
        </authorList>
    </citation>
    <scope>NUCLEOTIDE SEQUENCE</scope>
    <source>
        <strain evidence="1">Type strain: 18P13</strain>
    </source>
</reference>
<dbReference type="AlphaFoldDB" id="D4LBI3"/>
<keyword evidence="2" id="KW-1185">Reference proteome</keyword>
<gene>
    <name evidence="1" type="ordered locus">RUM_07880</name>
</gene>
<dbReference type="SUPFAM" id="SSF53474">
    <property type="entry name" value="alpha/beta-Hydrolases"/>
    <property type="match status" value="1"/>
</dbReference>
<dbReference type="PATRIC" id="fig|213810.4.peg.702"/>
<dbReference type="Gene3D" id="3.40.50.1820">
    <property type="entry name" value="alpha/beta hydrolase"/>
    <property type="match status" value="1"/>
</dbReference>
<dbReference type="GeneID" id="83155574"/>
<dbReference type="InterPro" id="IPR029058">
    <property type="entry name" value="AB_hydrolase_fold"/>
</dbReference>
<evidence type="ECO:0000313" key="1">
    <source>
        <dbReference type="EMBL" id="CBL16978.1"/>
    </source>
</evidence>
<reference evidence="1" key="1">
    <citation type="submission" date="2010-03" db="EMBL/GenBank/DDBJ databases">
        <title>The genome sequence of Ruminococcus sp. 18P13.</title>
        <authorList>
            <consortium name="metaHIT consortium -- http://www.metahit.eu/"/>
            <person name="Pajon A."/>
            <person name="Turner K."/>
            <person name="Parkhill J."/>
            <person name="Bernalier A."/>
        </authorList>
    </citation>
    <scope>NUCLEOTIDE SEQUENCE [LARGE SCALE GENOMIC DNA]</scope>
    <source>
        <strain evidence="1">Type strain: 18P13</strain>
    </source>
</reference>
<dbReference type="BioCyc" id="RCHA213810:RUM_RS03815-MONOMER"/>